<dbReference type="SUPFAM" id="SSF53448">
    <property type="entry name" value="Nucleotide-diphospho-sugar transferases"/>
    <property type="match status" value="1"/>
</dbReference>
<reference evidence="4" key="1">
    <citation type="journal article" date="2014" name="Front. Microbiol.">
        <title>High frequency of phylogenetically diverse reductive dehalogenase-homologous genes in deep subseafloor sedimentary metagenomes.</title>
        <authorList>
            <person name="Kawai M."/>
            <person name="Futagami T."/>
            <person name="Toyoda A."/>
            <person name="Takaki Y."/>
            <person name="Nishi S."/>
            <person name="Hori S."/>
            <person name="Arai W."/>
            <person name="Tsubouchi T."/>
            <person name="Morono Y."/>
            <person name="Uchiyama I."/>
            <person name="Ito T."/>
            <person name="Fujiyama A."/>
            <person name="Inagaki F."/>
            <person name="Takami H."/>
        </authorList>
    </citation>
    <scope>NUCLEOTIDE SEQUENCE</scope>
    <source>
        <strain evidence="4">Expedition CK06-06</strain>
    </source>
</reference>
<evidence type="ECO:0000313" key="4">
    <source>
        <dbReference type="EMBL" id="GAF69062.1"/>
    </source>
</evidence>
<dbReference type="AlphaFoldDB" id="X0RZC1"/>
<evidence type="ECO:0000256" key="2">
    <source>
        <dbReference type="ARBA" id="ARBA00022676"/>
    </source>
</evidence>
<evidence type="ECO:0000256" key="1">
    <source>
        <dbReference type="ARBA" id="ARBA00006739"/>
    </source>
</evidence>
<gene>
    <name evidence="4" type="ORF">S01H1_04844</name>
</gene>
<keyword evidence="2" id="KW-0328">Glycosyltransferase</keyword>
<dbReference type="PANTHER" id="PTHR43179">
    <property type="entry name" value="RHAMNOSYLTRANSFERASE WBBL"/>
    <property type="match status" value="1"/>
</dbReference>
<comment type="caution">
    <text evidence="4">The sequence shown here is derived from an EMBL/GenBank/DDBJ whole genome shotgun (WGS) entry which is preliminary data.</text>
</comment>
<sequence length="200" mass="21841">MTDRAVAVVIPTIDFDAGAEALRACRATAGIPTAGVVACDYARRGSTVCGNAAEGAGMALGLPYLCYCNDDIKPTQEGWLARLVEAVETDPKIGVAVPGLNCRTNPQAKAKPGMPPGIEDVKEASFAVALFRREALEDVGVFFDTAFIHYGNDSDLLRRLHAKGWRSVWVRDVYVEHHLMDGYIEEWRGRDKAAFKVRWG</sequence>
<dbReference type="InterPro" id="IPR029044">
    <property type="entry name" value="Nucleotide-diphossugar_trans"/>
</dbReference>
<name>X0RZC1_9ZZZZ</name>
<evidence type="ECO:0000256" key="3">
    <source>
        <dbReference type="ARBA" id="ARBA00022679"/>
    </source>
</evidence>
<organism evidence="4">
    <name type="scientific">marine sediment metagenome</name>
    <dbReference type="NCBI Taxonomy" id="412755"/>
    <lineage>
        <taxon>unclassified sequences</taxon>
        <taxon>metagenomes</taxon>
        <taxon>ecological metagenomes</taxon>
    </lineage>
</organism>
<accession>X0RZC1</accession>
<keyword evidence="3" id="KW-0808">Transferase</keyword>
<protein>
    <recommendedName>
        <fullName evidence="5">Glycosyltransferase 2-like domain-containing protein</fullName>
    </recommendedName>
</protein>
<comment type="similarity">
    <text evidence="1">Belongs to the glycosyltransferase 2 family.</text>
</comment>
<dbReference type="EMBL" id="BARS01002538">
    <property type="protein sequence ID" value="GAF69062.1"/>
    <property type="molecule type" value="Genomic_DNA"/>
</dbReference>
<proteinExistence type="inferred from homology"/>
<evidence type="ECO:0008006" key="5">
    <source>
        <dbReference type="Google" id="ProtNLM"/>
    </source>
</evidence>
<dbReference type="GO" id="GO:0016757">
    <property type="term" value="F:glycosyltransferase activity"/>
    <property type="evidence" value="ECO:0007669"/>
    <property type="project" value="UniProtKB-KW"/>
</dbReference>
<dbReference type="Gene3D" id="3.90.550.10">
    <property type="entry name" value="Spore Coat Polysaccharide Biosynthesis Protein SpsA, Chain A"/>
    <property type="match status" value="1"/>
</dbReference>
<dbReference type="PANTHER" id="PTHR43179:SF12">
    <property type="entry name" value="GALACTOFURANOSYLTRANSFERASE GLFT2"/>
    <property type="match status" value="1"/>
</dbReference>